<name>A0A9P5ZBS3_9AGAR</name>
<dbReference type="Proteomes" id="UP000807469">
    <property type="component" value="Unassembled WGS sequence"/>
</dbReference>
<comment type="caution">
    <text evidence="1">The sequence shown here is derived from an EMBL/GenBank/DDBJ whole genome shotgun (WGS) entry which is preliminary data.</text>
</comment>
<evidence type="ECO:0000313" key="1">
    <source>
        <dbReference type="EMBL" id="KAF9483614.1"/>
    </source>
</evidence>
<protein>
    <submittedName>
        <fullName evidence="1">Uncharacterized protein</fullName>
    </submittedName>
</protein>
<evidence type="ECO:0000313" key="2">
    <source>
        <dbReference type="Proteomes" id="UP000807469"/>
    </source>
</evidence>
<proteinExistence type="predicted"/>
<keyword evidence="2" id="KW-1185">Reference proteome</keyword>
<organism evidence="1 2">
    <name type="scientific">Pholiota conissans</name>
    <dbReference type="NCBI Taxonomy" id="109636"/>
    <lineage>
        <taxon>Eukaryota</taxon>
        <taxon>Fungi</taxon>
        <taxon>Dikarya</taxon>
        <taxon>Basidiomycota</taxon>
        <taxon>Agaricomycotina</taxon>
        <taxon>Agaricomycetes</taxon>
        <taxon>Agaricomycetidae</taxon>
        <taxon>Agaricales</taxon>
        <taxon>Agaricineae</taxon>
        <taxon>Strophariaceae</taxon>
        <taxon>Pholiota</taxon>
    </lineage>
</organism>
<dbReference type="EMBL" id="MU155152">
    <property type="protein sequence ID" value="KAF9483614.1"/>
    <property type="molecule type" value="Genomic_DNA"/>
</dbReference>
<sequence length="99" mass="10725">MSSMENLSLSFPQATRAHAAEAIVNDQPQAGIVQTYAEGVSMPGNANDQRKTPLRIRGGSTAQNCYLDICDWMFPCECCGPFVDCTEDYFCACCRAAGC</sequence>
<reference evidence="1" key="1">
    <citation type="submission" date="2020-11" db="EMBL/GenBank/DDBJ databases">
        <authorList>
            <consortium name="DOE Joint Genome Institute"/>
            <person name="Ahrendt S."/>
            <person name="Riley R."/>
            <person name="Andreopoulos W."/>
            <person name="Labutti K."/>
            <person name="Pangilinan J."/>
            <person name="Ruiz-Duenas F.J."/>
            <person name="Barrasa J.M."/>
            <person name="Sanchez-Garcia M."/>
            <person name="Camarero S."/>
            <person name="Miyauchi S."/>
            <person name="Serrano A."/>
            <person name="Linde D."/>
            <person name="Babiker R."/>
            <person name="Drula E."/>
            <person name="Ayuso-Fernandez I."/>
            <person name="Pacheco R."/>
            <person name="Padilla G."/>
            <person name="Ferreira P."/>
            <person name="Barriuso J."/>
            <person name="Kellner H."/>
            <person name="Castanera R."/>
            <person name="Alfaro M."/>
            <person name="Ramirez L."/>
            <person name="Pisabarro A.G."/>
            <person name="Kuo A."/>
            <person name="Tritt A."/>
            <person name="Lipzen A."/>
            <person name="He G."/>
            <person name="Yan M."/>
            <person name="Ng V."/>
            <person name="Cullen D."/>
            <person name="Martin F."/>
            <person name="Rosso M.-N."/>
            <person name="Henrissat B."/>
            <person name="Hibbett D."/>
            <person name="Martinez A.T."/>
            <person name="Grigoriev I.V."/>
        </authorList>
    </citation>
    <scope>NUCLEOTIDE SEQUENCE</scope>
    <source>
        <strain evidence="1">CIRM-BRFM 674</strain>
    </source>
</reference>
<dbReference type="OrthoDB" id="3006545at2759"/>
<gene>
    <name evidence="1" type="ORF">BDN70DRAFT_873691</name>
</gene>
<accession>A0A9P5ZBS3</accession>
<dbReference type="AlphaFoldDB" id="A0A9P5ZBS3"/>